<feature type="coiled-coil region" evidence="8">
    <location>
        <begin position="309"/>
        <end position="351"/>
    </location>
</feature>
<evidence type="ECO:0000256" key="2">
    <source>
        <dbReference type="ARBA" id="ARBA00007613"/>
    </source>
</evidence>
<proteinExistence type="inferred from homology"/>
<evidence type="ECO:0000256" key="4">
    <source>
        <dbReference type="ARBA" id="ARBA00022692"/>
    </source>
</evidence>
<dbReference type="GO" id="GO:0016020">
    <property type="term" value="C:membrane"/>
    <property type="evidence" value="ECO:0007669"/>
    <property type="project" value="UniProtKB-SubCell"/>
</dbReference>
<dbReference type="OrthoDB" id="5607838at2"/>
<feature type="coiled-coil region" evidence="8">
    <location>
        <begin position="108"/>
        <end position="135"/>
    </location>
</feature>
<accession>A0A0D9AP36</accession>
<dbReference type="InterPro" id="IPR010131">
    <property type="entry name" value="MdtP/NodT-like"/>
</dbReference>
<dbReference type="GO" id="GO:0015562">
    <property type="term" value="F:efflux transmembrane transporter activity"/>
    <property type="evidence" value="ECO:0007669"/>
    <property type="project" value="InterPro"/>
</dbReference>
<comment type="subcellular location">
    <subcellularLocation>
        <location evidence="1">Cell outer membrane</location>
    </subcellularLocation>
</comment>
<evidence type="ECO:0000313" key="9">
    <source>
        <dbReference type="EMBL" id="KJH82449.1"/>
    </source>
</evidence>
<keyword evidence="7" id="KW-0449">Lipoprotein</keyword>
<dbReference type="EMBL" id="JYHV01000015">
    <property type="protein sequence ID" value="KJH82449.1"/>
    <property type="molecule type" value="Genomic_DNA"/>
</dbReference>
<dbReference type="Proteomes" id="UP000032487">
    <property type="component" value="Unassembled WGS sequence"/>
</dbReference>
<comment type="similarity">
    <text evidence="2">Belongs to the outer membrane factor (OMF) (TC 1.B.17) family.</text>
</comment>
<keyword evidence="3" id="KW-1134">Transmembrane beta strand</keyword>
<dbReference type="PATRIC" id="fig|316.101.peg.1042"/>
<dbReference type="Pfam" id="PF02321">
    <property type="entry name" value="OEP"/>
    <property type="match status" value="1"/>
</dbReference>
<dbReference type="PANTHER" id="PTHR30203:SF24">
    <property type="entry name" value="BLR4935 PROTEIN"/>
    <property type="match status" value="1"/>
</dbReference>
<name>A0A0D9AP36_STUST</name>
<dbReference type="RefSeq" id="WP_045162023.1">
    <property type="nucleotide sequence ID" value="NZ_JYHV01000015.1"/>
</dbReference>
<dbReference type="InterPro" id="IPR003423">
    <property type="entry name" value="OMP_efflux"/>
</dbReference>
<comment type="caution">
    <text evidence="9">The sequence shown here is derived from an EMBL/GenBank/DDBJ whole genome shotgun (WGS) entry which is preliminary data.</text>
</comment>
<evidence type="ECO:0000256" key="5">
    <source>
        <dbReference type="ARBA" id="ARBA00023139"/>
    </source>
</evidence>
<evidence type="ECO:0000256" key="6">
    <source>
        <dbReference type="ARBA" id="ARBA00023237"/>
    </source>
</evidence>
<evidence type="ECO:0000256" key="7">
    <source>
        <dbReference type="ARBA" id="ARBA00023288"/>
    </source>
</evidence>
<evidence type="ECO:0000256" key="8">
    <source>
        <dbReference type="SAM" id="Coils"/>
    </source>
</evidence>
<keyword evidence="3" id="KW-0472">Membrane</keyword>
<sequence>MKSRYLHPRLLGVVVCCGAMLLPTLAGALTLEQALQLAEQQSPSLEAEASKLIAARQNATPAGELPDPKLLFGVQNLPIEGGAAWRLGEEGMTMRMVGLMQDVPNRDKRNARVELAQASVGRAEAERQVEKLKVRQATAQAWIATHTIERKLELFKALFDENRLLAETVQARIAGRRGQIADSVIPRQEAALLAEREDELVRLRSQSRAALARWIGDAGQNPLSGDLPSLAVNEQALMERLYRHPQLAAYEPMLREAQARIGEATADRKPDWSWEVDYLKRGREYGDMVNLVFSFDLPIFQRSRQSPRIAATHAQLNQLEAEREASRRAFAEQLAGDLAELERVRRALVRTSEVFLPLARERAELTLAGYRAGTGELDAVLAARRELIETRLKQIDLQGLQAVAAARLNFAYGDAQ</sequence>
<dbReference type="AlphaFoldDB" id="A0A0D9AP36"/>
<gene>
    <name evidence="9" type="ORF">UF78_10010</name>
</gene>
<keyword evidence="5" id="KW-0564">Palmitate</keyword>
<keyword evidence="4" id="KW-0812">Transmembrane</keyword>
<evidence type="ECO:0000256" key="3">
    <source>
        <dbReference type="ARBA" id="ARBA00022452"/>
    </source>
</evidence>
<evidence type="ECO:0000313" key="10">
    <source>
        <dbReference type="Proteomes" id="UP000032487"/>
    </source>
</evidence>
<dbReference type="Gene3D" id="1.20.1600.10">
    <property type="entry name" value="Outer membrane efflux proteins (OEP)"/>
    <property type="match status" value="1"/>
</dbReference>
<dbReference type="SUPFAM" id="SSF56954">
    <property type="entry name" value="Outer membrane efflux proteins (OEP)"/>
    <property type="match status" value="1"/>
</dbReference>
<organism evidence="9 10">
    <name type="scientific">Stutzerimonas stutzeri</name>
    <name type="common">Pseudomonas stutzeri</name>
    <dbReference type="NCBI Taxonomy" id="316"/>
    <lineage>
        <taxon>Bacteria</taxon>
        <taxon>Pseudomonadati</taxon>
        <taxon>Pseudomonadota</taxon>
        <taxon>Gammaproteobacteria</taxon>
        <taxon>Pseudomonadales</taxon>
        <taxon>Pseudomonadaceae</taxon>
        <taxon>Stutzerimonas</taxon>
    </lineage>
</organism>
<evidence type="ECO:0000256" key="1">
    <source>
        <dbReference type="ARBA" id="ARBA00004442"/>
    </source>
</evidence>
<dbReference type="PANTHER" id="PTHR30203">
    <property type="entry name" value="OUTER MEMBRANE CATION EFFLUX PROTEIN"/>
    <property type="match status" value="1"/>
</dbReference>
<protein>
    <submittedName>
        <fullName evidence="9">Cytochrome C</fullName>
    </submittedName>
</protein>
<keyword evidence="8" id="KW-0175">Coiled coil</keyword>
<keyword evidence="6" id="KW-0998">Cell outer membrane</keyword>
<reference evidence="9 10" key="1">
    <citation type="submission" date="2015-02" db="EMBL/GenBank/DDBJ databases">
        <title>Draft genome sequence of Pseudomonas stutzeri NT0128 isolated from wheat (Triticum turgidum) rhizosphere.</title>
        <authorList>
            <person name="Tovi N."/>
            <person name="Frenk S."/>
            <person name="Hadar Y."/>
            <person name="Minz D."/>
        </authorList>
    </citation>
    <scope>NUCLEOTIDE SEQUENCE [LARGE SCALE GENOMIC DNA]</scope>
    <source>
        <strain evidence="9 10">NT0128</strain>
    </source>
</reference>